<gene>
    <name evidence="2" type="ORF">GMARGA_LOCUS33635</name>
</gene>
<evidence type="ECO:0000313" key="2">
    <source>
        <dbReference type="EMBL" id="CAG8837738.1"/>
    </source>
</evidence>
<sequence>TIVFPYKIDTEKSQLFLEQGILDIKLLLLYYIRMSLAYEKLLNTFHNPSSTYHQRQQENARKQQEEKEHQDYFGETGHEPTFTRKDPDLIHVDENFKNIKSGQIKSESKNEKDSELGKLGISTINMSDSLNDGECTKEPTKRNLGVPQGHHT</sequence>
<evidence type="ECO:0000256" key="1">
    <source>
        <dbReference type="SAM" id="MobiDB-lite"/>
    </source>
</evidence>
<evidence type="ECO:0000313" key="3">
    <source>
        <dbReference type="Proteomes" id="UP000789901"/>
    </source>
</evidence>
<feature type="non-terminal residue" evidence="2">
    <location>
        <position position="1"/>
    </location>
</feature>
<feature type="region of interest" description="Disordered" evidence="1">
    <location>
        <begin position="100"/>
        <end position="152"/>
    </location>
</feature>
<comment type="caution">
    <text evidence="2">The sequence shown here is derived from an EMBL/GenBank/DDBJ whole genome shotgun (WGS) entry which is preliminary data.</text>
</comment>
<proteinExistence type="predicted"/>
<accession>A0ABN7WS40</accession>
<protein>
    <submittedName>
        <fullName evidence="2">45061_t:CDS:1</fullName>
    </submittedName>
</protein>
<dbReference type="EMBL" id="CAJVQB010056554">
    <property type="protein sequence ID" value="CAG8837738.1"/>
    <property type="molecule type" value="Genomic_DNA"/>
</dbReference>
<feature type="compositionally biased region" description="Basic and acidic residues" evidence="1">
    <location>
        <begin position="55"/>
        <end position="88"/>
    </location>
</feature>
<organism evidence="2 3">
    <name type="scientific">Gigaspora margarita</name>
    <dbReference type="NCBI Taxonomy" id="4874"/>
    <lineage>
        <taxon>Eukaryota</taxon>
        <taxon>Fungi</taxon>
        <taxon>Fungi incertae sedis</taxon>
        <taxon>Mucoromycota</taxon>
        <taxon>Glomeromycotina</taxon>
        <taxon>Glomeromycetes</taxon>
        <taxon>Diversisporales</taxon>
        <taxon>Gigasporaceae</taxon>
        <taxon>Gigaspora</taxon>
    </lineage>
</organism>
<dbReference type="Proteomes" id="UP000789901">
    <property type="component" value="Unassembled WGS sequence"/>
</dbReference>
<feature type="non-terminal residue" evidence="2">
    <location>
        <position position="152"/>
    </location>
</feature>
<name>A0ABN7WS40_GIGMA</name>
<reference evidence="2 3" key="1">
    <citation type="submission" date="2021-06" db="EMBL/GenBank/DDBJ databases">
        <authorList>
            <person name="Kallberg Y."/>
            <person name="Tangrot J."/>
            <person name="Rosling A."/>
        </authorList>
    </citation>
    <scope>NUCLEOTIDE SEQUENCE [LARGE SCALE GENOMIC DNA]</scope>
    <source>
        <strain evidence="2 3">120-4 pot B 10/14</strain>
    </source>
</reference>
<keyword evidence="3" id="KW-1185">Reference proteome</keyword>
<feature type="compositionally biased region" description="Basic and acidic residues" evidence="1">
    <location>
        <begin position="106"/>
        <end position="116"/>
    </location>
</feature>
<feature type="region of interest" description="Disordered" evidence="1">
    <location>
        <begin position="50"/>
        <end position="88"/>
    </location>
</feature>